<dbReference type="AlphaFoldDB" id="A0A021VPH2"/>
<dbReference type="Gene3D" id="1.20.1720.10">
    <property type="entry name" value="Multidrug resistance protein D"/>
    <property type="match status" value="1"/>
</dbReference>
<feature type="transmembrane region" description="Helical" evidence="8">
    <location>
        <begin position="485"/>
        <end position="506"/>
    </location>
</feature>
<sequence>MEPTTAPTAPATPERFTGLSPQMRLVFIGLLLGMFVAGISQTIVSPALPVMVAELGGIEGYSWLATAAMLTAAVVVPIVGKLSDLYGRRPFYLGGLVVFMAGAALAGAAPSFWWLVAARAVQGLGMGALMTLSQTIIGDIVPPRQRGRYQGWVGAVFGVTSVAGPLADGWLTDHVGWRWVFYAGLPFGVIALVFVARNLHLPHARRPVRIDVAGIVTLTLALVAVLLAASWGGTAYPWSSPVVLGLLGAGAVLLTAFVLVEQRAHEPVLPLRLFRSSIFTLANVASLAISMAMFGAVFYIPVYAQGVLGVDATRSGAILVPMSVTMIGVGIVVGLLISRHGHYKRYVVGGTVLMLVGFGLLTLTGYGTSPVQLTAAMVVIGLGIGGAMQTLTLVVQNVVGRDDLGVATASVQFFRNVGATVGIALLGAVMTARLGPAIAEQLPAGTDAPADLGAGSVLDPAALAGLSAGAEEAVRRALADALGDVFLAAVPIVVVAVVASVLLRVIPLRDTLHVPAAPVEEADLAVRR</sequence>
<dbReference type="InterPro" id="IPR020846">
    <property type="entry name" value="MFS_dom"/>
</dbReference>
<feature type="transmembrane region" description="Helical" evidence="8">
    <location>
        <begin position="212"/>
        <end position="232"/>
    </location>
</feature>
<gene>
    <name evidence="10" type="ORF">N866_03040</name>
</gene>
<accession>A0A021VPH2</accession>
<evidence type="ECO:0000256" key="5">
    <source>
        <dbReference type="ARBA" id="ARBA00022692"/>
    </source>
</evidence>
<feature type="domain" description="Major facilitator superfamily (MFS) profile" evidence="9">
    <location>
        <begin position="26"/>
        <end position="508"/>
    </location>
</feature>
<protein>
    <submittedName>
        <fullName evidence="10">Multidrug transporter</fullName>
    </submittedName>
</protein>
<comment type="similarity">
    <text evidence="2">Belongs to the major facilitator superfamily. TCR/Tet family.</text>
</comment>
<feature type="transmembrane region" description="Helical" evidence="8">
    <location>
        <begin position="120"/>
        <end position="137"/>
    </location>
</feature>
<evidence type="ECO:0000256" key="8">
    <source>
        <dbReference type="SAM" id="Phobius"/>
    </source>
</evidence>
<feature type="transmembrane region" description="Helical" evidence="8">
    <location>
        <begin position="346"/>
        <end position="367"/>
    </location>
</feature>
<keyword evidence="4" id="KW-1003">Cell membrane</keyword>
<evidence type="ECO:0000256" key="1">
    <source>
        <dbReference type="ARBA" id="ARBA00004651"/>
    </source>
</evidence>
<feature type="transmembrane region" description="Helical" evidence="8">
    <location>
        <begin position="316"/>
        <end position="337"/>
    </location>
</feature>
<evidence type="ECO:0000256" key="6">
    <source>
        <dbReference type="ARBA" id="ARBA00022989"/>
    </source>
</evidence>
<feature type="transmembrane region" description="Helical" evidence="8">
    <location>
        <begin position="25"/>
        <end position="48"/>
    </location>
</feature>
<dbReference type="PROSITE" id="PS50850">
    <property type="entry name" value="MFS"/>
    <property type="match status" value="1"/>
</dbReference>
<dbReference type="RefSeq" id="WP_052022970.1">
    <property type="nucleotide sequence ID" value="NZ_AXCW01000130.1"/>
</dbReference>
<evidence type="ECO:0000313" key="11">
    <source>
        <dbReference type="Proteomes" id="UP000019753"/>
    </source>
</evidence>
<evidence type="ECO:0000256" key="4">
    <source>
        <dbReference type="ARBA" id="ARBA00022475"/>
    </source>
</evidence>
<dbReference type="GO" id="GO:0005886">
    <property type="term" value="C:plasma membrane"/>
    <property type="evidence" value="ECO:0007669"/>
    <property type="project" value="UniProtKB-SubCell"/>
</dbReference>
<keyword evidence="11" id="KW-1185">Reference proteome</keyword>
<evidence type="ECO:0000313" key="10">
    <source>
        <dbReference type="EMBL" id="EYR63084.1"/>
    </source>
</evidence>
<feature type="transmembrane region" description="Helical" evidence="8">
    <location>
        <begin position="179"/>
        <end position="200"/>
    </location>
</feature>
<comment type="subcellular location">
    <subcellularLocation>
        <location evidence="1">Cell membrane</location>
        <topology evidence="1">Multi-pass membrane protein</topology>
    </subcellularLocation>
</comment>
<feature type="transmembrane region" description="Helical" evidence="8">
    <location>
        <begin position="91"/>
        <end position="114"/>
    </location>
</feature>
<reference evidence="10 11" key="1">
    <citation type="submission" date="2014-01" db="EMBL/GenBank/DDBJ databases">
        <title>Actinotalea ferrariae CF5-4.</title>
        <authorList>
            <person name="Chen F."/>
            <person name="Li Y."/>
            <person name="Wang G."/>
        </authorList>
    </citation>
    <scope>NUCLEOTIDE SEQUENCE [LARGE SCALE GENOMIC DNA]</scope>
    <source>
        <strain evidence="10 11">CF5-4</strain>
    </source>
</reference>
<keyword evidence="5 8" id="KW-0812">Transmembrane</keyword>
<evidence type="ECO:0000256" key="3">
    <source>
        <dbReference type="ARBA" id="ARBA00022448"/>
    </source>
</evidence>
<dbReference type="InterPro" id="IPR011701">
    <property type="entry name" value="MFS"/>
</dbReference>
<dbReference type="SUPFAM" id="SSF103473">
    <property type="entry name" value="MFS general substrate transporter"/>
    <property type="match status" value="1"/>
</dbReference>
<dbReference type="EMBL" id="AXCW01000130">
    <property type="protein sequence ID" value="EYR63084.1"/>
    <property type="molecule type" value="Genomic_DNA"/>
</dbReference>
<keyword evidence="3" id="KW-0813">Transport</keyword>
<evidence type="ECO:0000256" key="2">
    <source>
        <dbReference type="ARBA" id="ARBA00007520"/>
    </source>
</evidence>
<feature type="transmembrane region" description="Helical" evidence="8">
    <location>
        <begin position="281"/>
        <end position="304"/>
    </location>
</feature>
<dbReference type="Proteomes" id="UP000019753">
    <property type="component" value="Unassembled WGS sequence"/>
</dbReference>
<proteinExistence type="inferred from homology"/>
<organism evidence="10 11">
    <name type="scientific">Actinotalea ferrariae CF5-4</name>
    <dbReference type="NCBI Taxonomy" id="948458"/>
    <lineage>
        <taxon>Bacteria</taxon>
        <taxon>Bacillati</taxon>
        <taxon>Actinomycetota</taxon>
        <taxon>Actinomycetes</taxon>
        <taxon>Micrococcales</taxon>
        <taxon>Cellulomonadaceae</taxon>
        <taxon>Actinotalea</taxon>
    </lineage>
</organism>
<dbReference type="PROSITE" id="PS00216">
    <property type="entry name" value="SUGAR_TRANSPORT_1"/>
    <property type="match status" value="1"/>
</dbReference>
<dbReference type="Gene3D" id="1.20.1250.20">
    <property type="entry name" value="MFS general substrate transporter like domains"/>
    <property type="match status" value="1"/>
</dbReference>
<name>A0A021VPH2_9CELL</name>
<dbReference type="Pfam" id="PF07690">
    <property type="entry name" value="MFS_1"/>
    <property type="match status" value="1"/>
</dbReference>
<feature type="transmembrane region" description="Helical" evidence="8">
    <location>
        <begin position="149"/>
        <end position="167"/>
    </location>
</feature>
<keyword evidence="6 8" id="KW-1133">Transmembrane helix</keyword>
<evidence type="ECO:0000259" key="9">
    <source>
        <dbReference type="PROSITE" id="PS50850"/>
    </source>
</evidence>
<dbReference type="GO" id="GO:0022857">
    <property type="term" value="F:transmembrane transporter activity"/>
    <property type="evidence" value="ECO:0007669"/>
    <property type="project" value="InterPro"/>
</dbReference>
<dbReference type="PRINTS" id="PR01036">
    <property type="entry name" value="TCRTETB"/>
</dbReference>
<feature type="transmembrane region" description="Helical" evidence="8">
    <location>
        <begin position="60"/>
        <end position="79"/>
    </location>
</feature>
<dbReference type="CDD" id="cd17502">
    <property type="entry name" value="MFS_Azr1_MDR_like"/>
    <property type="match status" value="1"/>
</dbReference>
<dbReference type="PANTHER" id="PTHR23501:SF197">
    <property type="entry name" value="COMD"/>
    <property type="match status" value="1"/>
</dbReference>
<comment type="caution">
    <text evidence="10">The sequence shown here is derived from an EMBL/GenBank/DDBJ whole genome shotgun (WGS) entry which is preliminary data.</text>
</comment>
<dbReference type="InterPro" id="IPR005829">
    <property type="entry name" value="Sugar_transporter_CS"/>
</dbReference>
<feature type="transmembrane region" description="Helical" evidence="8">
    <location>
        <begin position="373"/>
        <end position="395"/>
    </location>
</feature>
<dbReference type="FunFam" id="1.20.1720.10:FF:000004">
    <property type="entry name" value="EmrB/QacA family drug resistance transporter"/>
    <property type="match status" value="1"/>
</dbReference>
<feature type="transmembrane region" description="Helical" evidence="8">
    <location>
        <begin position="238"/>
        <end position="260"/>
    </location>
</feature>
<evidence type="ECO:0000256" key="7">
    <source>
        <dbReference type="ARBA" id="ARBA00023136"/>
    </source>
</evidence>
<keyword evidence="7 8" id="KW-0472">Membrane</keyword>
<dbReference type="InterPro" id="IPR036259">
    <property type="entry name" value="MFS_trans_sf"/>
</dbReference>
<dbReference type="PANTHER" id="PTHR23501">
    <property type="entry name" value="MAJOR FACILITATOR SUPERFAMILY"/>
    <property type="match status" value="1"/>
</dbReference>